<accession>A0A841BMN5</accession>
<protein>
    <submittedName>
        <fullName evidence="2">Putative membrane protein</fullName>
    </submittedName>
</protein>
<dbReference type="Pfam" id="PF08592">
    <property type="entry name" value="Anthrone_oxy"/>
    <property type="match status" value="1"/>
</dbReference>
<comment type="caution">
    <text evidence="2">The sequence shown here is derived from an EMBL/GenBank/DDBJ whole genome shotgun (WGS) entry which is preliminary data.</text>
</comment>
<dbReference type="Proteomes" id="UP000587527">
    <property type="component" value="Unassembled WGS sequence"/>
</dbReference>
<keyword evidence="1" id="KW-1133">Transmembrane helix</keyword>
<keyword evidence="3" id="KW-1185">Reference proteome</keyword>
<keyword evidence="1" id="KW-0472">Membrane</keyword>
<feature type="transmembrane region" description="Helical" evidence="1">
    <location>
        <begin position="84"/>
        <end position="105"/>
    </location>
</feature>
<gene>
    <name evidence="2" type="ORF">F4553_003716</name>
</gene>
<reference evidence="2 3" key="1">
    <citation type="submission" date="2020-08" db="EMBL/GenBank/DDBJ databases">
        <title>Sequencing the genomes of 1000 actinobacteria strains.</title>
        <authorList>
            <person name="Klenk H.-P."/>
        </authorList>
    </citation>
    <scope>NUCLEOTIDE SEQUENCE [LARGE SCALE GENOMIC DNA]</scope>
    <source>
        <strain evidence="2 3">DSM 45362</strain>
    </source>
</reference>
<evidence type="ECO:0000313" key="2">
    <source>
        <dbReference type="EMBL" id="MBB5870337.1"/>
    </source>
</evidence>
<dbReference type="RefSeq" id="WP_184837666.1">
    <property type="nucleotide sequence ID" value="NZ_JACHMN010000002.1"/>
</dbReference>
<name>A0A841BMN5_9ACTN</name>
<evidence type="ECO:0000256" key="1">
    <source>
        <dbReference type="SAM" id="Phobius"/>
    </source>
</evidence>
<evidence type="ECO:0000313" key="3">
    <source>
        <dbReference type="Proteomes" id="UP000587527"/>
    </source>
</evidence>
<sequence length="163" mass="17237">MTAFQTVVLIAATMTVGLAAGLFAAFAYSVMPGLDKAGDKTFTEAMQQINNALVNGWLVLIFVGGAVFTLLINALYLFGDGGDATPWLIAALVLYLVAVVVTYAVHVPLNKQITEDGGPSERAAMRDRVEGPWAGWNVVRAVSSTAAFGCLIWATVLHGAMIF</sequence>
<feature type="transmembrane region" description="Helical" evidence="1">
    <location>
        <begin position="52"/>
        <end position="78"/>
    </location>
</feature>
<organism evidence="2 3">
    <name type="scientific">Allocatelliglobosispora scoriae</name>
    <dbReference type="NCBI Taxonomy" id="643052"/>
    <lineage>
        <taxon>Bacteria</taxon>
        <taxon>Bacillati</taxon>
        <taxon>Actinomycetota</taxon>
        <taxon>Actinomycetes</taxon>
        <taxon>Micromonosporales</taxon>
        <taxon>Micromonosporaceae</taxon>
        <taxon>Allocatelliglobosispora</taxon>
    </lineage>
</organism>
<dbReference type="EMBL" id="JACHMN010000002">
    <property type="protein sequence ID" value="MBB5870337.1"/>
    <property type="molecule type" value="Genomic_DNA"/>
</dbReference>
<feature type="transmembrane region" description="Helical" evidence="1">
    <location>
        <begin position="6"/>
        <end position="31"/>
    </location>
</feature>
<dbReference type="InterPro" id="IPR013901">
    <property type="entry name" value="Anthrone_oxy"/>
</dbReference>
<dbReference type="AlphaFoldDB" id="A0A841BMN5"/>
<keyword evidence="1" id="KW-0812">Transmembrane</keyword>
<proteinExistence type="predicted"/>